<reference evidence="2" key="1">
    <citation type="journal article" date="2020" name="Stud. Mycol.">
        <title>101 Dothideomycetes genomes: a test case for predicting lifestyles and emergence of pathogens.</title>
        <authorList>
            <person name="Haridas S."/>
            <person name="Albert R."/>
            <person name="Binder M."/>
            <person name="Bloem J."/>
            <person name="Labutti K."/>
            <person name="Salamov A."/>
            <person name="Andreopoulos B."/>
            <person name="Baker S."/>
            <person name="Barry K."/>
            <person name="Bills G."/>
            <person name="Bluhm B."/>
            <person name="Cannon C."/>
            <person name="Castanera R."/>
            <person name="Culley D."/>
            <person name="Daum C."/>
            <person name="Ezra D."/>
            <person name="Gonzalez J."/>
            <person name="Henrissat B."/>
            <person name="Kuo A."/>
            <person name="Liang C."/>
            <person name="Lipzen A."/>
            <person name="Lutzoni F."/>
            <person name="Magnuson J."/>
            <person name="Mondo S."/>
            <person name="Nolan M."/>
            <person name="Ohm R."/>
            <person name="Pangilinan J."/>
            <person name="Park H.-J."/>
            <person name="Ramirez L."/>
            <person name="Alfaro M."/>
            <person name="Sun H."/>
            <person name="Tritt A."/>
            <person name="Yoshinaga Y."/>
            <person name="Zwiers L.-H."/>
            <person name="Turgeon B."/>
            <person name="Goodwin S."/>
            <person name="Spatafora J."/>
            <person name="Crous P."/>
            <person name="Grigoriev I."/>
        </authorList>
    </citation>
    <scope>NUCLEOTIDE SEQUENCE</scope>
    <source>
        <strain evidence="2">CBS 262.69</strain>
    </source>
</reference>
<dbReference type="OrthoDB" id="5135333at2759"/>
<evidence type="ECO:0000313" key="3">
    <source>
        <dbReference type="Proteomes" id="UP000799640"/>
    </source>
</evidence>
<proteinExistence type="predicted"/>
<dbReference type="AlphaFoldDB" id="A0A6G1I9P2"/>
<dbReference type="Pfam" id="PF06985">
    <property type="entry name" value="HET"/>
    <property type="match status" value="1"/>
</dbReference>
<dbReference type="PANTHER" id="PTHR33112">
    <property type="entry name" value="DOMAIN PROTEIN, PUTATIVE-RELATED"/>
    <property type="match status" value="1"/>
</dbReference>
<evidence type="ECO:0000259" key="1">
    <source>
        <dbReference type="Pfam" id="PF06985"/>
    </source>
</evidence>
<feature type="domain" description="Heterokaryon incompatibility" evidence="1">
    <location>
        <begin position="157"/>
        <end position="309"/>
    </location>
</feature>
<gene>
    <name evidence="2" type="ORF">EJ06DRAFT_552367</name>
</gene>
<sequence length="694" mass="78650">MSVGENPGFSWDNYMLWVYHKYSNSCSFCRLIIHCAKYSGISEVTDEHNPAFIGIRYAGNGELRLALDPSGNTKLERPLSYGIRLCKPRTLEQLKRKTPEEQAAFNPEELASWLYKCCTQHADCQALDRAAPRPSANFRLVDVENGCVVENVVSVPYCALSYTWGSGCNLVITPDNADQLRTKGALYNPDTATQIPRSVKDAMSLCRKIGQRYLWVDRFCLLIVGDTLEQQLASMDMIYRGAQLTIVAAAGLEADSGLPPFNLRPEDNKRFFHTEKVMGKDLIACPNPKGTAAAIAESYWASRGWTMQEYALSRRAVVFTGQQAFFVCEQTKWAEDFGLGLWNDHHDEQPDWEIPCTRIHENDIYSTQFLEPYSRLVGEYIRRQFTVETDILRGCAGMLSRLADGIGQHVCGLPSREFGVGLQWTVDKPATIKRRDQFPSWSWTGWVTTSKSRRGAGMYHNHLLDNTFSTLDCWRANGKAQLEQLAEFNLPNHFDEAVKSLWENHMQMVDGVIIPQFDTFLQDNFEAPADWEQLLQSFVNEPAHIVLDPKHRIFFWASCATFRLKQQRSVPWDSVNQAQCFALRHLRGALRPDQSMCGWMDRQLWLATNEHEIEIDLVATAIGLDKRSGKELRLEDVFVSAVPVRRREDLGRGVVEREAVGALRISVPEWLAARPVKRLVVMPGLGGDEIQGVG</sequence>
<dbReference type="Proteomes" id="UP000799640">
    <property type="component" value="Unassembled WGS sequence"/>
</dbReference>
<keyword evidence="3" id="KW-1185">Reference proteome</keyword>
<dbReference type="InterPro" id="IPR010730">
    <property type="entry name" value="HET"/>
</dbReference>
<organism evidence="2 3">
    <name type="scientific">Trichodelitschia bisporula</name>
    <dbReference type="NCBI Taxonomy" id="703511"/>
    <lineage>
        <taxon>Eukaryota</taxon>
        <taxon>Fungi</taxon>
        <taxon>Dikarya</taxon>
        <taxon>Ascomycota</taxon>
        <taxon>Pezizomycotina</taxon>
        <taxon>Dothideomycetes</taxon>
        <taxon>Dothideomycetes incertae sedis</taxon>
        <taxon>Phaeotrichales</taxon>
        <taxon>Phaeotrichaceae</taxon>
        <taxon>Trichodelitschia</taxon>
    </lineage>
</organism>
<dbReference type="PANTHER" id="PTHR33112:SF12">
    <property type="entry name" value="HETEROKARYON INCOMPATIBILITY DOMAIN-CONTAINING PROTEIN"/>
    <property type="match status" value="1"/>
</dbReference>
<accession>A0A6G1I9P2</accession>
<dbReference type="EMBL" id="ML996687">
    <property type="protein sequence ID" value="KAF2404894.1"/>
    <property type="molecule type" value="Genomic_DNA"/>
</dbReference>
<evidence type="ECO:0000313" key="2">
    <source>
        <dbReference type="EMBL" id="KAF2404894.1"/>
    </source>
</evidence>
<name>A0A6G1I9P2_9PEZI</name>
<protein>
    <submittedName>
        <fullName evidence="2">HET-domain-containing protein</fullName>
    </submittedName>
</protein>